<sequence length="168" mass="18523">MACMALGKDYARQDCAVARALEVVGERWTMLIIRDALYGVRRFSDFLARLDIPRAVLSQRLQSLVDAGVLEKAGHEYVITETGKELWPVVHALARWGERHFGDSAPVRLYCHAGCGARLAADGTCPECARPVPLEEVELRPGPGAPVRDDPVSVALREPHRMLTPVRA</sequence>
<comment type="caution">
    <text evidence="5">The sequence shown here is derived from an EMBL/GenBank/DDBJ whole genome shotgun (WGS) entry which is preliminary data.</text>
</comment>
<keyword evidence="2" id="KW-0238">DNA-binding</keyword>
<name>A0ABP6ULK5_9ACTN</name>
<evidence type="ECO:0000256" key="3">
    <source>
        <dbReference type="ARBA" id="ARBA00023163"/>
    </source>
</evidence>
<protein>
    <submittedName>
        <fullName evidence="5">Helix-turn-helix domain-containing protein</fullName>
    </submittedName>
</protein>
<dbReference type="Pfam" id="PF01638">
    <property type="entry name" value="HxlR"/>
    <property type="match status" value="1"/>
</dbReference>
<evidence type="ECO:0000256" key="2">
    <source>
        <dbReference type="ARBA" id="ARBA00023125"/>
    </source>
</evidence>
<dbReference type="PANTHER" id="PTHR33204">
    <property type="entry name" value="TRANSCRIPTIONAL REGULATOR, MARR FAMILY"/>
    <property type="match status" value="1"/>
</dbReference>
<proteinExistence type="predicted"/>
<evidence type="ECO:0000313" key="6">
    <source>
        <dbReference type="Proteomes" id="UP001500266"/>
    </source>
</evidence>
<accession>A0ABP6ULK5</accession>
<evidence type="ECO:0000259" key="4">
    <source>
        <dbReference type="PROSITE" id="PS51118"/>
    </source>
</evidence>
<evidence type="ECO:0000313" key="5">
    <source>
        <dbReference type="EMBL" id="GAA3508166.1"/>
    </source>
</evidence>
<keyword evidence="3" id="KW-0804">Transcription</keyword>
<dbReference type="SUPFAM" id="SSF46785">
    <property type="entry name" value="Winged helix' DNA-binding domain"/>
    <property type="match status" value="1"/>
</dbReference>
<dbReference type="PROSITE" id="PS51118">
    <property type="entry name" value="HTH_HXLR"/>
    <property type="match status" value="1"/>
</dbReference>
<keyword evidence="6" id="KW-1185">Reference proteome</keyword>
<evidence type="ECO:0000256" key="1">
    <source>
        <dbReference type="ARBA" id="ARBA00023015"/>
    </source>
</evidence>
<dbReference type="Gene3D" id="1.10.10.10">
    <property type="entry name" value="Winged helix-like DNA-binding domain superfamily/Winged helix DNA-binding domain"/>
    <property type="match status" value="1"/>
</dbReference>
<dbReference type="InterPro" id="IPR036390">
    <property type="entry name" value="WH_DNA-bd_sf"/>
</dbReference>
<dbReference type="InterPro" id="IPR036388">
    <property type="entry name" value="WH-like_DNA-bd_sf"/>
</dbReference>
<dbReference type="InterPro" id="IPR002577">
    <property type="entry name" value="HTH_HxlR"/>
</dbReference>
<dbReference type="Proteomes" id="UP001500266">
    <property type="component" value="Unassembled WGS sequence"/>
</dbReference>
<dbReference type="EMBL" id="BAABDO010000188">
    <property type="protein sequence ID" value="GAA3508166.1"/>
    <property type="molecule type" value="Genomic_DNA"/>
</dbReference>
<keyword evidence="1" id="KW-0805">Transcription regulation</keyword>
<gene>
    <name evidence="5" type="ORF">GCM10022416_61950</name>
</gene>
<reference evidence="6" key="1">
    <citation type="journal article" date="2019" name="Int. J. Syst. Evol. Microbiol.">
        <title>The Global Catalogue of Microorganisms (GCM) 10K type strain sequencing project: providing services to taxonomists for standard genome sequencing and annotation.</title>
        <authorList>
            <consortium name="The Broad Institute Genomics Platform"/>
            <consortium name="The Broad Institute Genome Sequencing Center for Infectious Disease"/>
            <person name="Wu L."/>
            <person name="Ma J."/>
        </authorList>
    </citation>
    <scope>NUCLEOTIDE SEQUENCE [LARGE SCALE GENOMIC DNA]</scope>
    <source>
        <strain evidence="6">JCM 17316</strain>
    </source>
</reference>
<organism evidence="5 6">
    <name type="scientific">Actinomadura keratinilytica</name>
    <dbReference type="NCBI Taxonomy" id="547461"/>
    <lineage>
        <taxon>Bacteria</taxon>
        <taxon>Bacillati</taxon>
        <taxon>Actinomycetota</taxon>
        <taxon>Actinomycetes</taxon>
        <taxon>Streptosporangiales</taxon>
        <taxon>Thermomonosporaceae</taxon>
        <taxon>Actinomadura</taxon>
    </lineage>
</organism>
<dbReference type="PANTHER" id="PTHR33204:SF18">
    <property type="entry name" value="TRANSCRIPTIONAL REGULATORY PROTEIN"/>
    <property type="match status" value="1"/>
</dbReference>
<feature type="domain" description="HTH hxlR-type" evidence="4">
    <location>
        <begin position="15"/>
        <end position="105"/>
    </location>
</feature>